<dbReference type="EMBL" id="JPVN01000034">
    <property type="protein sequence ID" value="KGR74991.1"/>
    <property type="molecule type" value="Genomic_DNA"/>
</dbReference>
<organism evidence="5 6">
    <name type="scientific">Ureibacillus manganicus DSM 26584</name>
    <dbReference type="NCBI Taxonomy" id="1384049"/>
    <lineage>
        <taxon>Bacteria</taxon>
        <taxon>Bacillati</taxon>
        <taxon>Bacillota</taxon>
        <taxon>Bacilli</taxon>
        <taxon>Bacillales</taxon>
        <taxon>Caryophanaceae</taxon>
        <taxon>Ureibacillus</taxon>
    </lineage>
</organism>
<dbReference type="CDD" id="cd18809">
    <property type="entry name" value="SF1_C_RecD"/>
    <property type="match status" value="1"/>
</dbReference>
<sequence length="836" mass="93480">MVNNLNLFEVNKLFILGRPIASIFHNPANMYSVIRVKIQETNIQYDEKEIMVVGYFPNLAEEDLYRFTGVLKSHPKYGQQFQMETFEKEVPATEQGVVHYLSSDLFPGVGRKTAEIIVEKLGADAIKKIMEDPNALDIVPRLKEDKKIAIRETLEQNLGLERIIIQLNQWGFGPQLGMKIYQTYREDTISLLTENPFRLIEDVEGIGFSRADELGFKLGITGNHPDRIKAAVLHVLTNASLSEGHVYLDAEHVLPQVKALLEQSQREEIPYEAISKAVIEMREESKISGEETRLYLPSLYFSEIGIASKILELISQNKKQQRFSKDEIRKAIGEVEERFDVTYAETQASAIECALNSSVMILTGGPGTGKTTVIRGLVEVYAELNGLSLNPKEYAKKEEPFPIVLAAPTGRAAKRLAESTDLPAMTIHRLLGFNGLEKEEETEREIEGRLIIIDEMSMVDTWLAHQLLKSINEDAQVVFVGDQDQLPPVGPGQVLKDLLSSKQIPTVELTDVYRQAEGSTIIELAHQIKKGEIPNQTKISEKTVDRSFIKASADQVASVVTQIVKSAISKGQSIRDIQVLAPMYKGPAGIDQLNKKIQELVNPNEDGSRKELAFGDVVYRIGDKVLQLVNQPESNVFNGDMGEVIAIIKAKENIEKQDLLVVSFDGNEITYLRSDLNQITLAYCCSIHKSQGSEFQTVIMPIVRGYSKMLRRNLLYTGITRAKNFLILCGEPEVFTTGLNKTDDLQRLTSLRARLNPMEPEEVVLKEVNPPDVIIKVEQQSPKGNVSNEVREQQEILTVLGDAVIPALTTETAHTVHPLIGMNGVSPFDFMEDEKS</sequence>
<dbReference type="Gene3D" id="2.30.30.940">
    <property type="match status" value="1"/>
</dbReference>
<proteinExistence type="inferred from homology"/>
<dbReference type="OrthoDB" id="9803432at2"/>
<dbReference type="eggNOG" id="COG0507">
    <property type="taxonomic scope" value="Bacteria"/>
</dbReference>
<dbReference type="CDD" id="cd17933">
    <property type="entry name" value="DEXSc_RecD-like"/>
    <property type="match status" value="1"/>
</dbReference>
<protein>
    <recommendedName>
        <fullName evidence="3">ATP-dependent RecD2 DNA helicase</fullName>
        <ecNumber evidence="3">5.6.2.3</ecNumber>
    </recommendedName>
    <alternativeName>
        <fullName evidence="3">DNA 5'-3' helicase subunit RecD2</fullName>
    </alternativeName>
</protein>
<dbReference type="Proteomes" id="UP000030416">
    <property type="component" value="Unassembled WGS sequence"/>
</dbReference>
<keyword evidence="3" id="KW-0347">Helicase</keyword>
<keyword evidence="3" id="KW-0378">Hydrolase</keyword>
<dbReference type="Gene3D" id="3.40.50.300">
    <property type="entry name" value="P-loop containing nucleotide triphosphate hydrolases"/>
    <property type="match status" value="2"/>
</dbReference>
<dbReference type="SMART" id="SM00382">
    <property type="entry name" value="AAA"/>
    <property type="match status" value="1"/>
</dbReference>
<comment type="caution">
    <text evidence="5">The sequence shown here is derived from an EMBL/GenBank/DDBJ whole genome shotgun (WGS) entry which is preliminary data.</text>
</comment>
<evidence type="ECO:0000313" key="5">
    <source>
        <dbReference type="EMBL" id="KGR74991.1"/>
    </source>
</evidence>
<dbReference type="PANTHER" id="PTHR43788:SF6">
    <property type="entry name" value="DNA HELICASE B"/>
    <property type="match status" value="1"/>
</dbReference>
<evidence type="ECO:0000256" key="1">
    <source>
        <dbReference type="ARBA" id="ARBA00022741"/>
    </source>
</evidence>
<keyword evidence="2 3" id="KW-0067">ATP-binding</keyword>
<feature type="binding site" evidence="3">
    <location>
        <begin position="367"/>
        <end position="371"/>
    </location>
    <ligand>
        <name>ATP</name>
        <dbReference type="ChEBI" id="CHEBI:30616"/>
    </ligand>
</feature>
<accession>A0A0A3HQW2</accession>
<dbReference type="Pfam" id="PF23139">
    <property type="entry name" value="OB_YrrC"/>
    <property type="match status" value="1"/>
</dbReference>
<dbReference type="GO" id="GO:0003677">
    <property type="term" value="F:DNA binding"/>
    <property type="evidence" value="ECO:0007669"/>
    <property type="project" value="UniProtKB-UniRule"/>
</dbReference>
<dbReference type="InterPro" id="IPR041451">
    <property type="entry name" value="RecD2_SH13"/>
</dbReference>
<dbReference type="NCBIfam" id="TIGR01448">
    <property type="entry name" value="recD_rel"/>
    <property type="match status" value="1"/>
</dbReference>
<dbReference type="InterPro" id="IPR050534">
    <property type="entry name" value="Coronavir_polyprotein_1ab"/>
</dbReference>
<gene>
    <name evidence="3" type="primary">recD2</name>
    <name evidence="5" type="ORF">CD29_18420</name>
</gene>
<dbReference type="InterPro" id="IPR003593">
    <property type="entry name" value="AAA+_ATPase"/>
</dbReference>
<dbReference type="Pfam" id="PF14490">
    <property type="entry name" value="HHH_RecD2"/>
    <property type="match status" value="1"/>
</dbReference>
<name>A0A0A3HQW2_9BACL</name>
<dbReference type="InterPro" id="IPR027417">
    <property type="entry name" value="P-loop_NTPase"/>
</dbReference>
<keyword evidence="6" id="KW-1185">Reference proteome</keyword>
<dbReference type="PANTHER" id="PTHR43788">
    <property type="entry name" value="DNA2/NAM7 HELICASE FAMILY MEMBER"/>
    <property type="match status" value="1"/>
</dbReference>
<reference evidence="5 6" key="1">
    <citation type="submission" date="2014-02" db="EMBL/GenBank/DDBJ databases">
        <title>Draft genome sequence of Lysinibacillus manganicus DSM 26584T.</title>
        <authorList>
            <person name="Zhang F."/>
            <person name="Wang G."/>
            <person name="Zhang L."/>
        </authorList>
    </citation>
    <scope>NUCLEOTIDE SEQUENCE [LARGE SCALE GENOMIC DNA]</scope>
    <source>
        <strain evidence="5 6">DSM 26584</strain>
    </source>
</reference>
<dbReference type="GO" id="GO:0006310">
    <property type="term" value="P:DNA recombination"/>
    <property type="evidence" value="ECO:0007669"/>
    <property type="project" value="InterPro"/>
</dbReference>
<dbReference type="GO" id="GO:0005524">
    <property type="term" value="F:ATP binding"/>
    <property type="evidence" value="ECO:0007669"/>
    <property type="project" value="UniProtKB-UniRule"/>
</dbReference>
<feature type="domain" description="AAA+ ATPase" evidence="4">
    <location>
        <begin position="356"/>
        <end position="510"/>
    </location>
</feature>
<dbReference type="GO" id="GO:0016887">
    <property type="term" value="F:ATP hydrolysis activity"/>
    <property type="evidence" value="ECO:0007669"/>
    <property type="project" value="RHEA"/>
</dbReference>
<dbReference type="InterPro" id="IPR029493">
    <property type="entry name" value="RecD2-like_HHH"/>
</dbReference>
<keyword evidence="3" id="KW-0238">DNA-binding</keyword>
<dbReference type="SUPFAM" id="SSF52540">
    <property type="entry name" value="P-loop containing nucleoside triphosphate hydrolases"/>
    <property type="match status" value="2"/>
</dbReference>
<dbReference type="HAMAP" id="MF_01488">
    <property type="entry name" value="RecD2"/>
    <property type="match status" value="1"/>
</dbReference>
<dbReference type="AlphaFoldDB" id="A0A0A3HQW2"/>
<comment type="similarity">
    <text evidence="3">Belongs to the RecD family. RecD2 subfamily.</text>
</comment>
<dbReference type="Pfam" id="PF13604">
    <property type="entry name" value="AAA_30"/>
    <property type="match status" value="1"/>
</dbReference>
<dbReference type="RefSeq" id="WP_036189886.1">
    <property type="nucleotide sequence ID" value="NZ_AVDA01000034.1"/>
</dbReference>
<dbReference type="GO" id="GO:0043139">
    <property type="term" value="F:5'-3' DNA helicase activity"/>
    <property type="evidence" value="ECO:0007669"/>
    <property type="project" value="UniProtKB-UniRule"/>
</dbReference>
<dbReference type="InterPro" id="IPR055446">
    <property type="entry name" value="RecD2_N_OB"/>
</dbReference>
<dbReference type="Pfam" id="PF13538">
    <property type="entry name" value="UvrD_C_2"/>
    <property type="match status" value="1"/>
</dbReference>
<keyword evidence="1 3" id="KW-0547">Nucleotide-binding</keyword>
<dbReference type="InterPro" id="IPR006345">
    <property type="entry name" value="RecD2"/>
</dbReference>
<keyword evidence="3" id="KW-0413">Isomerase</keyword>
<evidence type="ECO:0000313" key="6">
    <source>
        <dbReference type="Proteomes" id="UP000030416"/>
    </source>
</evidence>
<evidence type="ECO:0000256" key="3">
    <source>
        <dbReference type="HAMAP-Rule" id="MF_01488"/>
    </source>
</evidence>
<evidence type="ECO:0000259" key="4">
    <source>
        <dbReference type="SMART" id="SM00382"/>
    </source>
</evidence>
<dbReference type="InterPro" id="IPR027785">
    <property type="entry name" value="UvrD-like_helicase_C"/>
</dbReference>
<dbReference type="Gene3D" id="1.10.10.2220">
    <property type="match status" value="1"/>
</dbReference>
<comment type="function">
    <text evidence="3">DNA-dependent ATPase and ATP-dependent 5'-3' DNA helicase. Has no activity on blunt DNA or DNA with 3'-overhangs, requires at least 10 bases of 5'-ssDNA for helicase activity.</text>
</comment>
<dbReference type="EC" id="5.6.2.3" evidence="3"/>
<evidence type="ECO:0000256" key="2">
    <source>
        <dbReference type="ARBA" id="ARBA00022840"/>
    </source>
</evidence>
<dbReference type="Pfam" id="PF18335">
    <property type="entry name" value="SH3_13"/>
    <property type="match status" value="1"/>
</dbReference>
<dbReference type="STRING" id="1384049.CD29_18420"/>
<dbReference type="GO" id="GO:0009338">
    <property type="term" value="C:exodeoxyribonuclease V complex"/>
    <property type="evidence" value="ECO:0007669"/>
    <property type="project" value="TreeGrafter"/>
</dbReference>
<comment type="catalytic activity">
    <reaction evidence="3">
        <text>ATP + H2O = ADP + phosphate + H(+)</text>
        <dbReference type="Rhea" id="RHEA:13065"/>
        <dbReference type="ChEBI" id="CHEBI:15377"/>
        <dbReference type="ChEBI" id="CHEBI:15378"/>
        <dbReference type="ChEBI" id="CHEBI:30616"/>
        <dbReference type="ChEBI" id="CHEBI:43474"/>
        <dbReference type="ChEBI" id="CHEBI:456216"/>
        <dbReference type="EC" id="5.6.2.3"/>
    </reaction>
</comment>
<dbReference type="GO" id="GO:0017116">
    <property type="term" value="F:single-stranded DNA helicase activity"/>
    <property type="evidence" value="ECO:0007669"/>
    <property type="project" value="TreeGrafter"/>
</dbReference>